<dbReference type="EMBL" id="LFZO01000719">
    <property type="protein sequence ID" value="KXS99247.1"/>
    <property type="molecule type" value="Genomic_DNA"/>
</dbReference>
<accession>A0A139H9W5</accession>
<reference evidence="1 2" key="1">
    <citation type="submission" date="2015-07" db="EMBL/GenBank/DDBJ databases">
        <title>Comparative genomics of the Sigatoka disease complex on banana suggests a link between parallel evolutionary changes in Pseudocercospora fijiensis and Pseudocercospora eumusae and increased virulence on the banana host.</title>
        <authorList>
            <person name="Chang T.-C."/>
            <person name="Salvucci A."/>
            <person name="Crous P.W."/>
            <person name="Stergiopoulos I."/>
        </authorList>
    </citation>
    <scope>NUCLEOTIDE SEQUENCE [LARGE SCALE GENOMIC DNA]</scope>
    <source>
        <strain evidence="1 2">CBS 116634</strain>
    </source>
</reference>
<sequence length="62" mass="6640">MSPRQKTADLAGMDVLLRDAFGTLPEYGSGDSTSVEQIRGRRQNDAFGGAVPGENVGHFFVL</sequence>
<protein>
    <submittedName>
        <fullName evidence="1">Uncharacterized protein</fullName>
    </submittedName>
</protein>
<name>A0A139H9W5_9PEZI</name>
<dbReference type="AlphaFoldDB" id="A0A139H9W5"/>
<gene>
    <name evidence="1" type="ORF">AC579_3917</name>
</gene>
<organism evidence="1 2">
    <name type="scientific">Pseudocercospora musae</name>
    <dbReference type="NCBI Taxonomy" id="113226"/>
    <lineage>
        <taxon>Eukaryota</taxon>
        <taxon>Fungi</taxon>
        <taxon>Dikarya</taxon>
        <taxon>Ascomycota</taxon>
        <taxon>Pezizomycotina</taxon>
        <taxon>Dothideomycetes</taxon>
        <taxon>Dothideomycetidae</taxon>
        <taxon>Mycosphaerellales</taxon>
        <taxon>Mycosphaerellaceae</taxon>
        <taxon>Pseudocercospora</taxon>
    </lineage>
</organism>
<evidence type="ECO:0000313" key="1">
    <source>
        <dbReference type="EMBL" id="KXS99247.1"/>
    </source>
</evidence>
<evidence type="ECO:0000313" key="2">
    <source>
        <dbReference type="Proteomes" id="UP000073492"/>
    </source>
</evidence>
<proteinExistence type="predicted"/>
<dbReference type="Proteomes" id="UP000073492">
    <property type="component" value="Unassembled WGS sequence"/>
</dbReference>
<comment type="caution">
    <text evidence="1">The sequence shown here is derived from an EMBL/GenBank/DDBJ whole genome shotgun (WGS) entry which is preliminary data.</text>
</comment>
<keyword evidence="2" id="KW-1185">Reference proteome</keyword>